<evidence type="ECO:0000256" key="8">
    <source>
        <dbReference type="SAM" id="MobiDB-lite"/>
    </source>
</evidence>
<proteinExistence type="predicted"/>
<evidence type="ECO:0000256" key="7">
    <source>
        <dbReference type="SAM" id="Coils"/>
    </source>
</evidence>
<feature type="region of interest" description="Disordered" evidence="8">
    <location>
        <begin position="183"/>
        <end position="202"/>
    </location>
</feature>
<dbReference type="GO" id="GO:0006508">
    <property type="term" value="P:proteolysis"/>
    <property type="evidence" value="ECO:0007669"/>
    <property type="project" value="UniProtKB-KW"/>
</dbReference>
<dbReference type="Pfam" id="PF20255">
    <property type="entry name" value="DUF6606"/>
    <property type="match status" value="1"/>
</dbReference>
<dbReference type="InterPro" id="IPR022105">
    <property type="entry name" value="DUF3645"/>
</dbReference>
<dbReference type="RefSeq" id="XP_026600897.1">
    <property type="nucleotide sequence ID" value="XM_026750884.1"/>
</dbReference>
<keyword evidence="3" id="KW-0645">Protease</keyword>
<evidence type="ECO:0000313" key="12">
    <source>
        <dbReference type="EMBL" id="RDW69108.1"/>
    </source>
</evidence>
<feature type="coiled-coil region" evidence="7">
    <location>
        <begin position="579"/>
        <end position="606"/>
    </location>
</feature>
<evidence type="ECO:0000256" key="6">
    <source>
        <dbReference type="ARBA" id="ARBA00022807"/>
    </source>
</evidence>
<sequence>MSSSISSDLPFEAITYLFHHVFLPPKLPQDDDYNADHDLALLSTVIRALRSFTDHVPSQNAKWIAAMFTMLHRLKQTLVLHGGISESKLKTTLEQLLSDGGALPVYVRSQNAALLINKNDTGVHLEAFELSPQNAAVNSTVGRLQRQFPGSVYTIDTATFRKDALADVIAPILAKMSSQSVAGTKPQVKKARRSHDEDRDATDPKMVTEFFTTFLRPWCKTIGHGLQLHKNTREEVLWLDSRSPWRRSSLWLLIRVALQLMLRRACSVSKISEDLYKHFMVYYMSTILDTCREKVSAEQCYIMNCKIARRLQKLDLSMHPAWFTYVQQTLQAANNSVQKSWKMVMLHNSFRHNAPLASLDFNKDVYCSLPFLDGWIEGITRRRHSLPPGMFQPQPELIDFQSIVLPVLLATSDPKYQLLRLAAFEAWVEVNLDIWLQSHLNEENTSLVLGDLITHYYQISFGLYSQNPEAVSVMVLTILELWIACDKATIQQHPLLREYSTCIPMGVFEALVLPYRSQMIRLSRAEDYLYQRQRRLRFPHASIFQDFGTRTCFSVQYFAQSPEHQGLLATIETNALETRAAKKMELRQKHEEYKQLNARANQMSCTYIEVPSNGHEGSRKTLHSTSCQRCSYKSQASSLSINIHEWPLPSQDLQAKSTVFELNVPRPFSVWRDTTLFFLLTVLHLDYGEKAQPRTRFQPQTYEGLRPFFTSASDRQRAGLLSQNKPHQNTHRRERMIIDVTESDICLENGMSFRYYDSFTECFITNFKATDELATSCMYKLPESSSSLQQFLFRPTGQKNGPSPNTVIASQDACPQNMSLEEYKALCSMALGVEIQWQNILRQLAMPSVVFRKAETCLFILQIIRQVGPRAQTVLRAGHAILHDGCFVKALLAAIEDTADRIKENWETAHELSALIFLVQRVLSLSTSADAVVEDRCLELLSSLRQISFNWVKHVRDKAGKEAIDVRRIELITRSTHLALICVATYDSESPALRRILANASDASIWFQCCMIIHDRKGIIDVINGGMVQILYQRWQVVAYRCQKILAHNVVHNRQPALDLAIREAWAAYQMGSSWILAPVVGDHWLVASHGSFLAHYNLLTGELLINGRPLARLPSEFESHKTYKILFGESPVEVMPSEIPGMLFSGQRKHMNQTIHFGKELLHKSDQFELSVRAVSEESEVREFVPVSLLQGAFPDAFLEDCVHWYNFNTGHVEFRPLKNPWVSSSSHWRLQRGHPGSNAWYLVKGDMSLISMCSPTAKLLSCILQPIERASRLHCKLNTSSSTLEIELPRLRLSFNLKSGQSCIRSRQYRGMLVDSDQSLGTLVGLRTKLLLRHEKDGNRMVLIPDGNATWLVDGDHITVQILWQEVSYTHVYSVDEQLGRLADNGSLQSKLMLCYLHGITSFCLPDPLTGKTGTEQALTILRSASTRSFGQLRPENVAILVKLAGLTPERKYYPANERVMQSIKWRESLSCLAQHRDFLKQVLFILDQNRRMRIFYPDAKDYGELPLPSVDNVLSQRDKIRSSSFRSPGFGAEDHTCACDTRYTERGQDHQSQQCYQVFTLCQALYNKTTPFDKRLYRDDWLSEIWKFLGHVVEGPSVLVEKTRIAYDATWLFDGKEFLSKHWCSIHQLLCSGASRPSKQQMMIWLSTLSLSDQVPMGVLKSIAALYILPSMASIMPPSRILYNPSQGYELDDEALKTQIRFTMRTGHNLPVPLDRNPGESEKKFKTRKTNWINTKREEVLEKFVAGLRIQWPTASPVAPISNESPGFGDYFDAHQAMPRVQANFSIWFHNLELKEYLERVYAIISREMVQPVEMPPVPLPPLARPTPRTCGFASIGDVLDGSLGPPPFLATEPPHLGPMLQSDTSATKPVSRLPALVDVLGRQAQSEYERHYVEQLYGSSQSLLDIKQADKVTLNRDEVQKITSEHLRLCVKHSKEIRDSILARLTLSGQPTETANQKQFIQYDILKTVASINMGPRLSPDLLLQQLNRRRWSQLPMDWKTCFIAYGRSITALQRAKRLVKLTNHQEQFVRELQNPGHTNWSPFEFPESLLLEIESGLLIREVQEQIAQEMRNAEQNAVMQLNMGEGKSSVIVPMVAAALANGSCLVRVLVAKPQSQQMLQMLVSKLGGLLGRQVYQLPVSRSLKIGDAEAAEIERMCLECMASGGVLLVQPEHILSLKLMCVECFTIGKVSVGQTLLRILELFRNSSRDVVDESDENFSVKFELIYTMGAQQALEFSPQRWTIIQQLLDLVRMYAPLIKAKLPHSVELDKQWPGGFPRTRLLREDAVSELFKMIANHICNKGIDSLPMSRQPELIRKAVFIYILNPDLAASEIAAVEDNSTELFWTSTNKDTLLLLRGLLAGGVLSSCLGQKRWRVNYGPHDSRRPPTKLSVPYRAKDNPAPRSEFSHPDVVVVLTCLSYYYAGLKDDELFLAFHHLINSDQADIEYQLWIDNAPELDQAYCQLGGINLQDRPHCLQHIFPKLRGSKGAIDYFLSHIVFPKEMKQFPRKLSASGWDIGEVKALPTAGFSGTNDSRVILPLSVKQLDLQEQNHTNALVLEYLLRPENSVVHVPAREGGNSDAQALLDMVVGLDPPTQVILDVGAQILELTNFEVAVTWLKMMPDNDSGRTQAVVFVSDSDEICVVDRTGLVEPLQTSPYATQLEACLVFLDEAHTRGIDLKLPRNYRAAVTLGAGITKDKLVQACMRMRDLGKGQSVVFCMPAEIKTKILSLIGKPDNYTIEVSDVLRWAVSETWVEMQRNIPLWAVQGERFERQCILWRKARGGAIPENHAKLFLEPESQSLEQRYRPRADKNAAPFLVSASNKNNRNIQLILERIRQFANVNFNATQLQEEQERQLAPELEQQRQVQRPPGAKARDHSLHPDLRQFVATGQLNRRSQAFTSAFQSLAMTTAKKHLDISEFPRDLLVTRDFERTILPFNGTTTVFDDYQRPVQWVLISWAYSEEGEPAVWKMLIISPYEANELHSDIRKSTSVTMHIYAPRQNRSFSPLDNLSLYTTPAMILPKIPVLLRIQLNLFAGQLYISSYQEYREICDFLGVAYYTAPEGLTVLSDGFILEANDGRALPGEFQNSPLKFLKVLMSTIRKDGQEIDKTHLGKLLDGKLLFEADFDEGAGDGDATLVQEDAIDDAAPAPAATATDATDVIPVHEDAADDTVDNTVIKEEPTSGAGPVVADVSPVREEAADDTVDNTVVKEEPTNGAGPVIADANPRHQESIYDAVDATIVKQEPDRDGDITMANAEEPDDDIVFVKEITYGVGAVDRDIKPVKLEEPDDDDDVVFVREIRNVRRGATQPQPDAAVVKQEGETAGGGGAVKEEAIDEFDFVAMVKQEAGYESEDDL</sequence>
<evidence type="ECO:0000259" key="9">
    <source>
        <dbReference type="Pfam" id="PF12340"/>
    </source>
</evidence>
<dbReference type="Pfam" id="PF12340">
    <property type="entry name" value="DUF3638"/>
    <property type="match status" value="1"/>
</dbReference>
<feature type="domain" description="DUF6606" evidence="11">
    <location>
        <begin position="17"/>
        <end position="288"/>
    </location>
</feature>
<evidence type="ECO:0000256" key="3">
    <source>
        <dbReference type="ARBA" id="ARBA00022670"/>
    </source>
</evidence>
<evidence type="ECO:0000259" key="10">
    <source>
        <dbReference type="Pfam" id="PF12359"/>
    </source>
</evidence>
<dbReference type="InterPro" id="IPR046541">
    <property type="entry name" value="DUF6606"/>
</dbReference>
<dbReference type="STRING" id="1810919.A0A3D8R560"/>
<comment type="catalytic activity">
    <reaction evidence="1">
        <text>Thiol-dependent hydrolysis of ester, thioester, amide, peptide and isopeptide bonds formed by the C-terminal Gly of ubiquitin (a 76-residue protein attached to proteins as an intracellular targeting signal).</text>
        <dbReference type="EC" id="3.4.19.12"/>
    </reaction>
</comment>
<reference evidence="12 13" key="1">
    <citation type="journal article" date="2018" name="IMA Fungus">
        <title>IMA Genome-F 9: Draft genome sequence of Annulohypoxylon stygium, Aspergillus mulundensis, Berkeleyomyces basicola (syn. Thielaviopsis basicola), Ceratocystis smalleyi, two Cercospora beticola strains, Coleophoma cylindrospora, Fusarium fracticaudum, Phialophora cf. hyalina, and Morchella septimelata.</title>
        <authorList>
            <person name="Wingfield B.D."/>
            <person name="Bills G.F."/>
            <person name="Dong Y."/>
            <person name="Huang W."/>
            <person name="Nel W.J."/>
            <person name="Swalarsk-Parry B.S."/>
            <person name="Vaghefi N."/>
            <person name="Wilken P.M."/>
            <person name="An Z."/>
            <person name="de Beer Z.W."/>
            <person name="De Vos L."/>
            <person name="Chen L."/>
            <person name="Duong T.A."/>
            <person name="Gao Y."/>
            <person name="Hammerbacher A."/>
            <person name="Kikkert J.R."/>
            <person name="Li Y."/>
            <person name="Li H."/>
            <person name="Li K."/>
            <person name="Li Q."/>
            <person name="Liu X."/>
            <person name="Ma X."/>
            <person name="Naidoo K."/>
            <person name="Pethybridge S.J."/>
            <person name="Sun J."/>
            <person name="Steenkamp E.T."/>
            <person name="van der Nest M.A."/>
            <person name="van Wyk S."/>
            <person name="Wingfield M.J."/>
            <person name="Xiong C."/>
            <person name="Yue Q."/>
            <person name="Zhang X."/>
        </authorList>
    </citation>
    <scope>NUCLEOTIDE SEQUENCE [LARGE SCALE GENOMIC DNA]</scope>
    <source>
        <strain evidence="12 13">DSM 5745</strain>
    </source>
</reference>
<dbReference type="PANTHER" id="PTHR13367">
    <property type="entry name" value="UBIQUITIN THIOESTERASE"/>
    <property type="match status" value="1"/>
</dbReference>
<keyword evidence="13" id="KW-1185">Reference proteome</keyword>
<dbReference type="GO" id="GO:0004843">
    <property type="term" value="F:cysteine-type deubiquitinase activity"/>
    <property type="evidence" value="ECO:0007669"/>
    <property type="project" value="UniProtKB-EC"/>
</dbReference>
<dbReference type="EC" id="3.4.19.12" evidence="2"/>
<feature type="domain" description="DUF3638" evidence="9">
    <location>
        <begin position="2042"/>
        <end position="2261"/>
    </location>
</feature>
<dbReference type="OrthoDB" id="3182339at2759"/>
<evidence type="ECO:0000313" key="13">
    <source>
        <dbReference type="Proteomes" id="UP000256690"/>
    </source>
</evidence>
<evidence type="ECO:0000259" key="11">
    <source>
        <dbReference type="Pfam" id="PF20255"/>
    </source>
</evidence>
<evidence type="ECO:0000256" key="5">
    <source>
        <dbReference type="ARBA" id="ARBA00022801"/>
    </source>
</evidence>
<evidence type="ECO:0000256" key="4">
    <source>
        <dbReference type="ARBA" id="ARBA00022786"/>
    </source>
</evidence>
<protein>
    <recommendedName>
        <fullName evidence="2">ubiquitinyl hydrolase 1</fullName>
        <ecNumber evidence="2">3.4.19.12</ecNumber>
    </recommendedName>
</protein>
<organism evidence="12 13">
    <name type="scientific">Aspergillus mulundensis</name>
    <dbReference type="NCBI Taxonomy" id="1810919"/>
    <lineage>
        <taxon>Eukaryota</taxon>
        <taxon>Fungi</taxon>
        <taxon>Dikarya</taxon>
        <taxon>Ascomycota</taxon>
        <taxon>Pezizomycotina</taxon>
        <taxon>Eurotiomycetes</taxon>
        <taxon>Eurotiomycetidae</taxon>
        <taxon>Eurotiales</taxon>
        <taxon>Aspergillaceae</taxon>
        <taxon>Aspergillus</taxon>
        <taxon>Aspergillus subgen. Nidulantes</taxon>
    </lineage>
</organism>
<keyword evidence="5" id="KW-0378">Hydrolase</keyword>
<dbReference type="Pfam" id="PF12359">
    <property type="entry name" value="DUF3645"/>
    <property type="match status" value="1"/>
</dbReference>
<dbReference type="PANTHER" id="PTHR13367:SF34">
    <property type="match status" value="1"/>
</dbReference>
<keyword evidence="6" id="KW-0788">Thiol protease</keyword>
<evidence type="ECO:0000256" key="1">
    <source>
        <dbReference type="ARBA" id="ARBA00000707"/>
    </source>
</evidence>
<comment type="caution">
    <text evidence="12">The sequence shown here is derived from an EMBL/GenBank/DDBJ whole genome shotgun (WGS) entry which is preliminary data.</text>
</comment>
<evidence type="ECO:0000256" key="2">
    <source>
        <dbReference type="ARBA" id="ARBA00012759"/>
    </source>
</evidence>
<keyword evidence="4" id="KW-0833">Ubl conjugation pathway</keyword>
<dbReference type="Proteomes" id="UP000256690">
    <property type="component" value="Unassembled WGS sequence"/>
</dbReference>
<accession>A0A3D8R560</accession>
<feature type="region of interest" description="Disordered" evidence="8">
    <location>
        <begin position="3312"/>
        <end position="3336"/>
    </location>
</feature>
<dbReference type="EMBL" id="PVWQ01000011">
    <property type="protein sequence ID" value="RDW69108.1"/>
    <property type="molecule type" value="Genomic_DNA"/>
</dbReference>
<dbReference type="InterPro" id="IPR051346">
    <property type="entry name" value="OTU_Deubiquitinase"/>
</dbReference>
<dbReference type="GeneID" id="38119238"/>
<dbReference type="InterPro" id="IPR022099">
    <property type="entry name" value="DUF3638"/>
</dbReference>
<feature type="domain" description="DUF3645" evidence="10">
    <location>
        <begin position="2388"/>
        <end position="2421"/>
    </location>
</feature>
<keyword evidence="7" id="KW-0175">Coiled coil</keyword>
<name>A0A3D8R560_9EURO</name>
<gene>
    <name evidence="12" type="ORF">DSM5745_08868</name>
</gene>